<dbReference type="Pfam" id="PF00210">
    <property type="entry name" value="Ferritin"/>
    <property type="match status" value="1"/>
</dbReference>
<evidence type="ECO:0000256" key="1">
    <source>
        <dbReference type="ARBA" id="ARBA00022434"/>
    </source>
</evidence>
<dbReference type="InterPro" id="IPR008331">
    <property type="entry name" value="Ferritin_DPS_dom"/>
</dbReference>
<dbReference type="InterPro" id="IPR009040">
    <property type="entry name" value="Ferritin-like_diiron"/>
</dbReference>
<dbReference type="InterPro" id="IPR002024">
    <property type="entry name" value="Bacterioferritin"/>
</dbReference>
<dbReference type="EMBL" id="FNGX01000002">
    <property type="protein sequence ID" value="SDL51364.1"/>
    <property type="molecule type" value="Genomic_DNA"/>
</dbReference>
<evidence type="ECO:0000259" key="3">
    <source>
        <dbReference type="PROSITE" id="PS50905"/>
    </source>
</evidence>
<dbReference type="RefSeq" id="WP_074566771.1">
    <property type="nucleotide sequence ID" value="NZ_FNGX01000002.1"/>
</dbReference>
<dbReference type="GO" id="GO:0006826">
    <property type="term" value="P:iron ion transport"/>
    <property type="evidence" value="ECO:0007669"/>
    <property type="project" value="InterPro"/>
</dbReference>
<dbReference type="Gene3D" id="1.20.1260.10">
    <property type="match status" value="1"/>
</dbReference>
<evidence type="ECO:0000313" key="4">
    <source>
        <dbReference type="EMBL" id="SDL51364.1"/>
    </source>
</evidence>
<dbReference type="GO" id="GO:0008199">
    <property type="term" value="F:ferric iron binding"/>
    <property type="evidence" value="ECO:0007669"/>
    <property type="project" value="InterPro"/>
</dbReference>
<reference evidence="4 5" key="1">
    <citation type="submission" date="2016-10" db="EMBL/GenBank/DDBJ databases">
        <authorList>
            <person name="de Groot N.N."/>
        </authorList>
    </citation>
    <scope>NUCLEOTIDE SEQUENCE [LARGE SCALE GENOMIC DNA]</scope>
    <source>
        <strain evidence="4 5">Sb09</strain>
    </source>
</reference>
<name>A0A1G9KPD9_STREI</name>
<dbReference type="PROSITE" id="PS50905">
    <property type="entry name" value="FERRITIN_LIKE"/>
    <property type="match status" value="1"/>
</dbReference>
<dbReference type="SUPFAM" id="SSF47240">
    <property type="entry name" value="Ferritin-like"/>
    <property type="match status" value="1"/>
</dbReference>
<protein>
    <submittedName>
        <fullName evidence="4">Bacterioferritin</fullName>
    </submittedName>
</protein>
<gene>
    <name evidence="4" type="ORF">SAMN05216400_0915</name>
</gene>
<dbReference type="OrthoDB" id="9800505at2"/>
<dbReference type="InterPro" id="IPR009078">
    <property type="entry name" value="Ferritin-like_SF"/>
</dbReference>
<keyword evidence="2" id="KW-0408">Iron</keyword>
<evidence type="ECO:0000256" key="2">
    <source>
        <dbReference type="ARBA" id="ARBA00023004"/>
    </source>
</evidence>
<dbReference type="GO" id="GO:0006879">
    <property type="term" value="P:intracellular iron ion homeostasis"/>
    <property type="evidence" value="ECO:0007669"/>
    <property type="project" value="UniProtKB-KW"/>
</dbReference>
<dbReference type="PRINTS" id="PR00601">
    <property type="entry name" value="BACFERRITIN"/>
</dbReference>
<sequence>MNTIDILQNVGNGILSQANKHQLVVLQFAAQGFSKLADKYQSHAEEERDFAKQVFNRILDLGGNISYQSQEAFEVPTTALEWLRQDLEISKNGLKDLRPLIKAVSEDFVTYDLLKGYYKDEDDDLQWTQQQLDLIDFIGYQNWLTQQL</sequence>
<dbReference type="InterPro" id="IPR012347">
    <property type="entry name" value="Ferritin-like"/>
</dbReference>
<organism evidence="4 5">
    <name type="scientific">Streptococcus equinus</name>
    <name type="common">Streptococcus bovis</name>
    <dbReference type="NCBI Taxonomy" id="1335"/>
    <lineage>
        <taxon>Bacteria</taxon>
        <taxon>Bacillati</taxon>
        <taxon>Bacillota</taxon>
        <taxon>Bacilli</taxon>
        <taxon>Lactobacillales</taxon>
        <taxon>Streptococcaceae</taxon>
        <taxon>Streptococcus</taxon>
    </lineage>
</organism>
<dbReference type="Proteomes" id="UP000183162">
    <property type="component" value="Unassembled WGS sequence"/>
</dbReference>
<proteinExistence type="predicted"/>
<feature type="domain" description="Ferritin-like diiron" evidence="3">
    <location>
        <begin position="1"/>
        <end position="139"/>
    </location>
</feature>
<accession>A0A1G9KPD9</accession>
<dbReference type="AlphaFoldDB" id="A0A1G9KPD9"/>
<evidence type="ECO:0000313" key="5">
    <source>
        <dbReference type="Proteomes" id="UP000183162"/>
    </source>
</evidence>
<keyword evidence="1" id="KW-0409">Iron storage</keyword>